<dbReference type="EMBL" id="JARJLR010000323">
    <property type="protein sequence ID" value="MDF3843973.1"/>
    <property type="molecule type" value="Genomic_DNA"/>
</dbReference>
<organism evidence="1 2">
    <name type="scientific">Pseudomonas citronellolis</name>
    <dbReference type="NCBI Taxonomy" id="53408"/>
    <lineage>
        <taxon>Bacteria</taxon>
        <taxon>Pseudomonadati</taxon>
        <taxon>Pseudomonadota</taxon>
        <taxon>Gammaproteobacteria</taxon>
        <taxon>Pseudomonadales</taxon>
        <taxon>Pseudomonadaceae</taxon>
        <taxon>Pseudomonas</taxon>
    </lineage>
</organism>
<reference evidence="1" key="1">
    <citation type="submission" date="2023-03" db="EMBL/GenBank/DDBJ databases">
        <title>Draft assemblies of triclosan tolerant bacteria isolated from returned activated sludge.</title>
        <authorList>
            <person name="Van Hamelsveld S."/>
        </authorList>
    </citation>
    <scope>NUCLEOTIDE SEQUENCE</scope>
    <source>
        <strain evidence="1">GW210015_S63</strain>
    </source>
</reference>
<gene>
    <name evidence="1" type="primary">csy1</name>
    <name evidence="1" type="ORF">P3W55_19865</name>
</gene>
<dbReference type="Proteomes" id="UP001220662">
    <property type="component" value="Unassembled WGS sequence"/>
</dbReference>
<proteinExistence type="predicted"/>
<dbReference type="NCBIfam" id="TIGR02564">
    <property type="entry name" value="cas_Csy1"/>
    <property type="match status" value="1"/>
</dbReference>
<dbReference type="RefSeq" id="WP_276215334.1">
    <property type="nucleotide sequence ID" value="NZ_JARJLR010000323.1"/>
</dbReference>
<dbReference type="CDD" id="cd09735">
    <property type="entry name" value="Csy1_I-F"/>
    <property type="match status" value="1"/>
</dbReference>
<dbReference type="Pfam" id="PF09611">
    <property type="entry name" value="Cas_Csy1"/>
    <property type="match status" value="1"/>
</dbReference>
<dbReference type="InterPro" id="IPR013397">
    <property type="entry name" value="CRISPR-assoc_prot_Csy1"/>
</dbReference>
<comment type="caution">
    <text evidence="1">The sequence shown here is derived from an EMBL/GenBank/DDBJ whole genome shotgun (WGS) entry which is preliminary data.</text>
</comment>
<evidence type="ECO:0000313" key="1">
    <source>
        <dbReference type="EMBL" id="MDF3843973.1"/>
    </source>
</evidence>
<protein>
    <submittedName>
        <fullName evidence="1">Type I-F CRISPR-associated protein Csy1</fullName>
    </submittedName>
</protein>
<name>A0AAW6P909_9PSED</name>
<dbReference type="AlphaFoldDB" id="A0AAW6P909"/>
<sequence length="429" mass="48971">MLQANALALRQAIQSFIDERLQAKLDKLRPDDEGKRQALIEGHRREAWLADAARRVGQIQMASHTLKPIHPDARGSNLYVMPESPKPPGLVGTHSLKGELAHDVVGNAAALDVFKFLNLELEGRSLLQRLLDDEPQVLAALSEESSLAREWRDAFVSITRSKGKTASHTLAKQLYFPLAGGDYHLLAPLFPTSLVHKVQQTLRADRFGEAARAAREARAKGEGWPHGYREYPNLAIQNFGGTKPQNISQLNSERHGENWLLASLPPQWESPEVRLPLDTDSVFPFLARHDGTLRRRVRELRDFLAHTSHNNLAIRRKRERLLGDICDRLLHYAAQVREPSGWSARQDCRLHDAERLWLDPLRGRQDEIFSAQRVRLDWPQQVGQRFANWLNQALGGHEHRLGEDEARQWTHDLHKELQLLREELEHDPS</sequence>
<evidence type="ECO:0000313" key="2">
    <source>
        <dbReference type="Proteomes" id="UP001220662"/>
    </source>
</evidence>
<accession>A0AAW6P909</accession>